<dbReference type="OMA" id="CKEGHRE"/>
<dbReference type="GO" id="GO:0006285">
    <property type="term" value="P:base-excision repair, AP site formation"/>
    <property type="evidence" value="ECO:0007669"/>
    <property type="project" value="UniProtKB-ARBA"/>
</dbReference>
<dbReference type="RefSeq" id="XP_003659425.1">
    <property type="nucleotide sequence ID" value="XM_003659377.1"/>
</dbReference>
<dbReference type="InterPro" id="IPR003265">
    <property type="entry name" value="HhH-GPD_domain"/>
</dbReference>
<dbReference type="InterPro" id="IPR045138">
    <property type="entry name" value="MeCP2/MBD4"/>
</dbReference>
<dbReference type="VEuPathDB" id="FungiDB:MYCTH_2296446"/>
<dbReference type="InParanoid" id="G2Q1U8"/>
<dbReference type="EMBL" id="CP003002">
    <property type="protein sequence ID" value="AEO54180.1"/>
    <property type="molecule type" value="Genomic_DNA"/>
</dbReference>
<feature type="region of interest" description="Disordered" evidence="3">
    <location>
        <begin position="106"/>
        <end position="157"/>
    </location>
</feature>
<proteinExistence type="predicted"/>
<feature type="region of interest" description="Disordered" evidence="3">
    <location>
        <begin position="258"/>
        <end position="296"/>
    </location>
</feature>
<evidence type="ECO:0000313" key="6">
    <source>
        <dbReference type="Proteomes" id="UP000007322"/>
    </source>
</evidence>
<evidence type="ECO:0000256" key="2">
    <source>
        <dbReference type="ARBA" id="ARBA00023242"/>
    </source>
</evidence>
<dbReference type="HOGENOM" id="CLU_017748_0_0_1"/>
<dbReference type="Pfam" id="PF00730">
    <property type="entry name" value="HhH-GPD"/>
    <property type="match status" value="1"/>
</dbReference>
<dbReference type="PANTHER" id="PTHR15074">
    <property type="entry name" value="METHYL-CPG-BINDING PROTEIN"/>
    <property type="match status" value="1"/>
</dbReference>
<dbReference type="GO" id="GO:0003677">
    <property type="term" value="F:DNA binding"/>
    <property type="evidence" value="ECO:0007669"/>
    <property type="project" value="InterPro"/>
</dbReference>
<keyword evidence="2" id="KW-0539">Nucleus</keyword>
<feature type="compositionally biased region" description="Low complexity" evidence="3">
    <location>
        <begin position="263"/>
        <end position="272"/>
    </location>
</feature>
<dbReference type="KEGG" id="mtm:MYCTH_2296446"/>
<feature type="compositionally biased region" description="Polar residues" evidence="3">
    <location>
        <begin position="226"/>
        <end position="238"/>
    </location>
</feature>
<dbReference type="GeneID" id="11509053"/>
<organism evidence="5 6">
    <name type="scientific">Thermothelomyces thermophilus (strain ATCC 42464 / BCRC 31852 / DSM 1799)</name>
    <name type="common">Sporotrichum thermophile</name>
    <dbReference type="NCBI Taxonomy" id="573729"/>
    <lineage>
        <taxon>Eukaryota</taxon>
        <taxon>Fungi</taxon>
        <taxon>Dikarya</taxon>
        <taxon>Ascomycota</taxon>
        <taxon>Pezizomycotina</taxon>
        <taxon>Sordariomycetes</taxon>
        <taxon>Sordariomycetidae</taxon>
        <taxon>Sordariales</taxon>
        <taxon>Chaetomiaceae</taxon>
        <taxon>Thermothelomyces</taxon>
    </lineage>
</organism>
<dbReference type="PANTHER" id="PTHR15074:SF0">
    <property type="entry name" value="METHYL-CPG-BINDING DOMAIN PROTEIN 4-LIKE PROTEIN"/>
    <property type="match status" value="1"/>
</dbReference>
<dbReference type="AlphaFoldDB" id="G2Q1U8"/>
<dbReference type="STRING" id="573729.G2Q1U8"/>
<dbReference type="Gene3D" id="1.10.340.30">
    <property type="entry name" value="Hypothetical protein, domain 2"/>
    <property type="match status" value="1"/>
</dbReference>
<evidence type="ECO:0000256" key="3">
    <source>
        <dbReference type="SAM" id="MobiDB-lite"/>
    </source>
</evidence>
<accession>G2Q1U8</accession>
<dbReference type="InterPro" id="IPR011257">
    <property type="entry name" value="DNA_glycosylase"/>
</dbReference>
<evidence type="ECO:0000256" key="1">
    <source>
        <dbReference type="ARBA" id="ARBA00004123"/>
    </source>
</evidence>
<gene>
    <name evidence="5" type="ORF">MYCTH_2296446</name>
</gene>
<dbReference type="GO" id="GO:0005634">
    <property type="term" value="C:nucleus"/>
    <property type="evidence" value="ECO:0007669"/>
    <property type="project" value="UniProtKB-SubCell"/>
</dbReference>
<reference evidence="5 6" key="1">
    <citation type="journal article" date="2011" name="Nat. Biotechnol.">
        <title>Comparative genomic analysis of the thermophilic biomass-degrading fungi Myceliophthora thermophila and Thielavia terrestris.</title>
        <authorList>
            <person name="Berka R.M."/>
            <person name="Grigoriev I.V."/>
            <person name="Otillar R."/>
            <person name="Salamov A."/>
            <person name="Grimwood J."/>
            <person name="Reid I."/>
            <person name="Ishmael N."/>
            <person name="John T."/>
            <person name="Darmond C."/>
            <person name="Moisan M.-C."/>
            <person name="Henrissat B."/>
            <person name="Coutinho P.M."/>
            <person name="Lombard V."/>
            <person name="Natvig D.O."/>
            <person name="Lindquist E."/>
            <person name="Schmutz J."/>
            <person name="Lucas S."/>
            <person name="Harris P."/>
            <person name="Powlowski J."/>
            <person name="Bellemare A."/>
            <person name="Taylor D."/>
            <person name="Butler G."/>
            <person name="de Vries R.P."/>
            <person name="Allijn I.E."/>
            <person name="van den Brink J."/>
            <person name="Ushinsky S."/>
            <person name="Storms R."/>
            <person name="Powell A.J."/>
            <person name="Paulsen I.T."/>
            <person name="Elbourne L.D.H."/>
            <person name="Baker S.E."/>
            <person name="Magnuson J."/>
            <person name="LaBoissiere S."/>
            <person name="Clutterbuck A.J."/>
            <person name="Martinez D."/>
            <person name="Wogulis M."/>
            <person name="de Leon A.L."/>
            <person name="Rey M.W."/>
            <person name="Tsang A."/>
        </authorList>
    </citation>
    <scope>NUCLEOTIDE SEQUENCE [LARGE SCALE GENOMIC DNA]</scope>
    <source>
        <strain evidence="6">ATCC 42464 / BCRC 31852 / DSM 1799</strain>
    </source>
</reference>
<protein>
    <recommendedName>
        <fullName evidence="4">HhH-GPD domain-containing protein</fullName>
    </recommendedName>
</protein>
<dbReference type="Proteomes" id="UP000007322">
    <property type="component" value="Chromosome 1"/>
</dbReference>
<dbReference type="eggNOG" id="KOG4161">
    <property type="taxonomic scope" value="Eukaryota"/>
</dbReference>
<evidence type="ECO:0000313" key="5">
    <source>
        <dbReference type="EMBL" id="AEO54180.1"/>
    </source>
</evidence>
<keyword evidence="6" id="KW-1185">Reference proteome</keyword>
<sequence length="549" mass="60153">MSSHDIASYLSANDLLYGFDICDEETRQFLASLINSGRAPQTEINGLRDLSLLRGAEEWDMLFECASNLRKRGEISGQTIGEDAKSSLVPFLELLLNGPSGTGVSGLALRYQRPTSRSAREKRETRTRRSRDSRQGSTSHFWGDDEGGASKVAPKQRHQAIHSFPIPTGVGNQVFDATGCSSAEKHHVGSACVVVLEKKGVSSTASVAPARAGQKSPESITKEQENPSLLCSPNQPANSHAEVTKTIGRAVKAAGGLKSPFFGTTTPTRGGQPKPGPSPPSTAKKSRPPRGIVSSLPIPPLTADRFGLIQEELADDPFRLLIAVTFLIRTPGRAAIPVFWQLMERFPTAEALAAADPAEVTALIRPLGLSAVRCAAIQNYARRWLERPPTRNVRYGVKNYPRPGDARHVRAGEEFGPEDDGADMLDGRQPADAAADARDRAVGCAWEIGHLTQGPYALDSWRIFCRDVLLGRSCHWTGKGSPPEFQPEWMRVLPRDKELRACLRWMWMREGWEWDPLTGEREPLREDLRLAVNEGRVGYDDGGNLVILQ</sequence>
<name>G2Q1U8_THET4</name>
<feature type="domain" description="HhH-GPD" evidence="4">
    <location>
        <begin position="331"/>
        <end position="427"/>
    </location>
</feature>
<dbReference type="SUPFAM" id="SSF48150">
    <property type="entry name" value="DNA-glycosylase"/>
    <property type="match status" value="1"/>
</dbReference>
<comment type="subcellular location">
    <subcellularLocation>
        <location evidence="1">Nucleus</location>
    </subcellularLocation>
</comment>
<dbReference type="OrthoDB" id="10265068at2759"/>
<feature type="region of interest" description="Disordered" evidence="3">
    <location>
        <begin position="203"/>
        <end position="239"/>
    </location>
</feature>
<dbReference type="GO" id="GO:0003824">
    <property type="term" value="F:catalytic activity"/>
    <property type="evidence" value="ECO:0007669"/>
    <property type="project" value="InterPro"/>
</dbReference>
<evidence type="ECO:0000259" key="4">
    <source>
        <dbReference type="Pfam" id="PF00730"/>
    </source>
</evidence>